<reference evidence="1" key="1">
    <citation type="submission" date="2024-05" db="EMBL/GenBank/DDBJ databases">
        <title>Pontimicrobium maritimus sp. nov., isolated form sea water.</title>
        <authorList>
            <person name="Muhammad N."/>
            <person name="Vuong T.Q."/>
            <person name="Han H.L."/>
            <person name="Kim S.-G."/>
        </authorList>
    </citation>
    <scope>NUCLEOTIDE SEQUENCE</scope>
    <source>
        <strain evidence="1">SW4</strain>
    </source>
</reference>
<dbReference type="InterPro" id="IPR023198">
    <property type="entry name" value="PGP-like_dom2"/>
</dbReference>
<dbReference type="Pfam" id="PF00702">
    <property type="entry name" value="Hydrolase"/>
    <property type="match status" value="1"/>
</dbReference>
<dbReference type="AlphaFoldDB" id="A0AAU7BNX1"/>
<dbReference type="InterPro" id="IPR006439">
    <property type="entry name" value="HAD-SF_hydro_IA"/>
</dbReference>
<dbReference type="InterPro" id="IPR023214">
    <property type="entry name" value="HAD_sf"/>
</dbReference>
<gene>
    <name evidence="1" type="ORF">ABGB03_09250</name>
</gene>
<dbReference type="CDD" id="cd02603">
    <property type="entry name" value="HAD_sEH-N_like"/>
    <property type="match status" value="1"/>
</dbReference>
<dbReference type="InterPro" id="IPR036412">
    <property type="entry name" value="HAD-like_sf"/>
</dbReference>
<name>A0AAU7BNX1_9FLAO</name>
<dbReference type="RefSeq" id="WP_347922182.1">
    <property type="nucleotide sequence ID" value="NZ_CP157199.1"/>
</dbReference>
<evidence type="ECO:0000313" key="1">
    <source>
        <dbReference type="EMBL" id="XBG60047.1"/>
    </source>
</evidence>
<protein>
    <submittedName>
        <fullName evidence="1">HAD family phosphatase</fullName>
    </submittedName>
</protein>
<dbReference type="Gene3D" id="1.10.150.240">
    <property type="entry name" value="Putative phosphatase, domain 2"/>
    <property type="match status" value="1"/>
</dbReference>
<dbReference type="Gene3D" id="3.40.50.1000">
    <property type="entry name" value="HAD superfamily/HAD-like"/>
    <property type="match status" value="1"/>
</dbReference>
<dbReference type="NCBIfam" id="TIGR01509">
    <property type="entry name" value="HAD-SF-IA-v3"/>
    <property type="match status" value="1"/>
</dbReference>
<dbReference type="SFLD" id="SFLDG01129">
    <property type="entry name" value="C1.5:_HAD__Beta-PGM__Phosphata"/>
    <property type="match status" value="1"/>
</dbReference>
<dbReference type="PANTHER" id="PTHR43611">
    <property type="entry name" value="ALPHA-D-GLUCOSE 1-PHOSPHATE PHOSPHATASE"/>
    <property type="match status" value="1"/>
</dbReference>
<dbReference type="EMBL" id="CP157199">
    <property type="protein sequence ID" value="XBG60047.1"/>
    <property type="molecule type" value="Genomic_DNA"/>
</dbReference>
<accession>A0AAU7BNX1</accession>
<dbReference type="PRINTS" id="PR00413">
    <property type="entry name" value="HADHALOGNASE"/>
</dbReference>
<sequence length="207" mass="24353">MSTIKTIIFDFGDVFINLDKPAIERELFKLGVPKTISLDMYHIASEYEKGLISTEELTSYFTRKFPNIAKLDFIKAWNSIILDFPEHRLQFIEQLAIKNYYKLILLSNTNDLHIEKVIENMSLSRYKRFKNCFDKFYLSQEIHLSKPSNTIYEFVLNENNLAPSECLFIDDLKENTDAASKLGIHTWNLTPERDDITHLFTTKKHLF</sequence>
<dbReference type="PANTHER" id="PTHR43611:SF3">
    <property type="entry name" value="FLAVIN MONONUCLEOTIDE HYDROLASE 1, CHLOROPLATIC"/>
    <property type="match status" value="1"/>
</dbReference>
<dbReference type="SUPFAM" id="SSF56784">
    <property type="entry name" value="HAD-like"/>
    <property type="match status" value="1"/>
</dbReference>
<proteinExistence type="predicted"/>
<organism evidence="1">
    <name type="scientific">Pontimicrobium sp. SW4</name>
    <dbReference type="NCBI Taxonomy" id="3153519"/>
    <lineage>
        <taxon>Bacteria</taxon>
        <taxon>Pseudomonadati</taxon>
        <taxon>Bacteroidota</taxon>
        <taxon>Flavobacteriia</taxon>
        <taxon>Flavobacteriales</taxon>
        <taxon>Flavobacteriaceae</taxon>
        <taxon>Pontimicrobium</taxon>
    </lineage>
</organism>
<dbReference type="SFLD" id="SFLDS00003">
    <property type="entry name" value="Haloacid_Dehalogenase"/>
    <property type="match status" value="1"/>
</dbReference>